<protein>
    <submittedName>
        <fullName evidence="3">5351_t:CDS:1</fullName>
    </submittedName>
</protein>
<organism evidence="3 4">
    <name type="scientific">Paraglomus brasilianum</name>
    <dbReference type="NCBI Taxonomy" id="144538"/>
    <lineage>
        <taxon>Eukaryota</taxon>
        <taxon>Fungi</taxon>
        <taxon>Fungi incertae sedis</taxon>
        <taxon>Mucoromycota</taxon>
        <taxon>Glomeromycotina</taxon>
        <taxon>Glomeromycetes</taxon>
        <taxon>Paraglomerales</taxon>
        <taxon>Paraglomeraceae</taxon>
        <taxon>Paraglomus</taxon>
    </lineage>
</organism>
<reference evidence="3" key="1">
    <citation type="submission" date="2021-06" db="EMBL/GenBank/DDBJ databases">
        <authorList>
            <person name="Kallberg Y."/>
            <person name="Tangrot J."/>
            <person name="Rosling A."/>
        </authorList>
    </citation>
    <scope>NUCLEOTIDE SEQUENCE</scope>
    <source>
        <strain evidence="3">BR232B</strain>
    </source>
</reference>
<keyword evidence="1" id="KW-0175">Coiled coil</keyword>
<proteinExistence type="predicted"/>
<comment type="caution">
    <text evidence="3">The sequence shown here is derived from an EMBL/GenBank/DDBJ whole genome shotgun (WGS) entry which is preliminary data.</text>
</comment>
<keyword evidence="4" id="KW-1185">Reference proteome</keyword>
<name>A0A9N9G1U6_9GLOM</name>
<gene>
    <name evidence="3" type="ORF">PBRASI_LOCUS6239</name>
</gene>
<accession>A0A9N9G1U6</accession>
<dbReference type="AlphaFoldDB" id="A0A9N9G1U6"/>
<evidence type="ECO:0000313" key="4">
    <source>
        <dbReference type="Proteomes" id="UP000789739"/>
    </source>
</evidence>
<evidence type="ECO:0000256" key="1">
    <source>
        <dbReference type="SAM" id="Coils"/>
    </source>
</evidence>
<dbReference type="Proteomes" id="UP000789739">
    <property type="component" value="Unassembled WGS sequence"/>
</dbReference>
<dbReference type="OrthoDB" id="2477969at2759"/>
<feature type="region of interest" description="Disordered" evidence="2">
    <location>
        <begin position="1"/>
        <end position="37"/>
    </location>
</feature>
<dbReference type="EMBL" id="CAJVPI010000808">
    <property type="protein sequence ID" value="CAG8573712.1"/>
    <property type="molecule type" value="Genomic_DNA"/>
</dbReference>
<feature type="compositionally biased region" description="Low complexity" evidence="2">
    <location>
        <begin position="21"/>
        <end position="35"/>
    </location>
</feature>
<sequence>MTNKKQLQKEIKDEGYESDNPSRNNRNNKNLVSNKTTKQLEKEVKFWSQTASNHLTNLQREQAENENLKEEIKELKKQKPTKTQTELEKALIEANQKIRDQAKTIQDLTGKNSEIIKKLESKIKELNKTIQGLQKQVKNKEEVKEPINKSFFCDEPELSFNEWKKKFRQEHPTEKPTFQLYTIERLEKRKEQIIKEIKKTSGVFKDKLNLRLTFTECLIEGFKKEITMCEVGNPEEKLPLEATDEELEKASF</sequence>
<feature type="coiled-coil region" evidence="1">
    <location>
        <begin position="51"/>
        <end position="143"/>
    </location>
</feature>
<evidence type="ECO:0000256" key="2">
    <source>
        <dbReference type="SAM" id="MobiDB-lite"/>
    </source>
</evidence>
<evidence type="ECO:0000313" key="3">
    <source>
        <dbReference type="EMBL" id="CAG8573712.1"/>
    </source>
</evidence>